<organism evidence="1 2">
    <name type="scientific">Kingdonia uniflora</name>
    <dbReference type="NCBI Taxonomy" id="39325"/>
    <lineage>
        <taxon>Eukaryota</taxon>
        <taxon>Viridiplantae</taxon>
        <taxon>Streptophyta</taxon>
        <taxon>Embryophyta</taxon>
        <taxon>Tracheophyta</taxon>
        <taxon>Spermatophyta</taxon>
        <taxon>Magnoliopsida</taxon>
        <taxon>Ranunculales</taxon>
        <taxon>Circaeasteraceae</taxon>
        <taxon>Kingdonia</taxon>
    </lineage>
</organism>
<gene>
    <name evidence="1" type="ORF">GIB67_041818</name>
</gene>
<protein>
    <submittedName>
        <fullName evidence="1">Uncharacterized protein</fullName>
    </submittedName>
</protein>
<name>A0A7J7L5M2_9MAGN</name>
<dbReference type="AlphaFoldDB" id="A0A7J7L5M2"/>
<dbReference type="InterPro" id="IPR052957">
    <property type="entry name" value="Auxin_embryo_med"/>
</dbReference>
<evidence type="ECO:0000313" key="1">
    <source>
        <dbReference type="EMBL" id="KAF6137945.1"/>
    </source>
</evidence>
<dbReference type="PANTHER" id="PTHR32387">
    <property type="entry name" value="WU:FJ29H11"/>
    <property type="match status" value="1"/>
</dbReference>
<accession>A0A7J7L5M2</accession>
<comment type="caution">
    <text evidence="1">The sequence shown here is derived from an EMBL/GenBank/DDBJ whole genome shotgun (WGS) entry which is preliminary data.</text>
</comment>
<evidence type="ECO:0000313" key="2">
    <source>
        <dbReference type="Proteomes" id="UP000541444"/>
    </source>
</evidence>
<keyword evidence="2" id="KW-1185">Reference proteome</keyword>
<dbReference type="Pfam" id="PF14223">
    <property type="entry name" value="Retrotran_gag_2"/>
    <property type="match status" value="1"/>
</dbReference>
<dbReference type="Proteomes" id="UP000541444">
    <property type="component" value="Unassembled WGS sequence"/>
</dbReference>
<dbReference type="EMBL" id="JACGCM010002618">
    <property type="protein sequence ID" value="KAF6137945.1"/>
    <property type="molecule type" value="Genomic_DNA"/>
</dbReference>
<proteinExistence type="predicted"/>
<dbReference type="PANTHER" id="PTHR32387:SF3">
    <property type="entry name" value="ATP_DNA BINDING PROTEIN"/>
    <property type="match status" value="1"/>
</dbReference>
<reference evidence="1 2" key="1">
    <citation type="journal article" date="2020" name="IScience">
        <title>Genome Sequencing of the Endangered Kingdonia uniflora (Circaeasteraceae, Ranunculales) Reveals Potential Mechanisms of Evolutionary Specialization.</title>
        <authorList>
            <person name="Sun Y."/>
            <person name="Deng T."/>
            <person name="Zhang A."/>
            <person name="Moore M.J."/>
            <person name="Landis J.B."/>
            <person name="Lin N."/>
            <person name="Zhang H."/>
            <person name="Zhang X."/>
            <person name="Huang J."/>
            <person name="Zhang X."/>
            <person name="Sun H."/>
            <person name="Wang H."/>
        </authorList>
    </citation>
    <scope>NUCLEOTIDE SEQUENCE [LARGE SCALE GENOMIC DNA]</scope>
    <source>
        <strain evidence="1">TB1705</strain>
        <tissue evidence="1">Leaf</tissue>
    </source>
</reference>
<dbReference type="OrthoDB" id="1262810at2759"/>
<sequence>MFCKPSEVGRISQDLWIILIKARIQGVSLHNFSSHGRFVVNSEFEYDSILKFLGVIFMDPEWYGKCIQSSNQVLGVSEVFYMELLLFLSENWKASFKNSNIGNIPLLKYVDQDGNVSLCSVTEDEMSMCLSYVSCHISWLIDWNQEDVGEIFFSHQKPRKILLQAHSDRTDLAWLNPGDSAAEFSCTFGEASTIFKKRLCASLLDMSNNLASEFNSLAIVPTNSMRLFSNDSTRFDGNNFYRWEDKMVFLLKQLKFFYVLSEICPTTPAETLSDAAKKALEKIQKWKDDDYLCRHHILNSLTDALYNQFKKKTNNAKDLWEGIRTVYVADETSTKKFQVEIVLLMSLKDPFGLECLQITLDWKPLSSIASLPFIDDSYYSNGIQEYKEELMILGVAGTIKTGTKFVADHINSLRNLTTVTPSSVISFYLKTTMAFYLTSFSAKLVPGG</sequence>